<evidence type="ECO:0000313" key="12">
    <source>
        <dbReference type="EMBL" id="ACU94248.1"/>
    </source>
</evidence>
<feature type="binding site" evidence="10">
    <location>
        <position position="177"/>
    </location>
    <ligand>
        <name>thiamine diphosphate</name>
        <dbReference type="ChEBI" id="CHEBI:58937"/>
    </ligand>
</feature>
<dbReference type="KEGG" id="ccu:Ccur_05270"/>
<evidence type="ECO:0000256" key="5">
    <source>
        <dbReference type="ARBA" id="ARBA00022723"/>
    </source>
</evidence>
<dbReference type="OrthoDB" id="9803371at2"/>
<dbReference type="GO" id="GO:0008661">
    <property type="term" value="F:1-deoxy-D-xylulose-5-phosphate synthase activity"/>
    <property type="evidence" value="ECO:0007669"/>
    <property type="project" value="UniProtKB-UniRule"/>
</dbReference>
<dbReference type="RefSeq" id="WP_012802936.1">
    <property type="nucleotide sequence ID" value="NC_013170.1"/>
</dbReference>
<feature type="binding site" evidence="10">
    <location>
        <position position="177"/>
    </location>
    <ligand>
        <name>Mg(2+)</name>
        <dbReference type="ChEBI" id="CHEBI:18420"/>
    </ligand>
</feature>
<dbReference type="InterPro" id="IPR029061">
    <property type="entry name" value="THDP-binding"/>
</dbReference>
<dbReference type="HOGENOM" id="CLU_009227_1_4_11"/>
<dbReference type="FunFam" id="3.40.50.920:FF:000002">
    <property type="entry name" value="1-deoxy-D-xylulose-5-phosphate synthase"/>
    <property type="match status" value="1"/>
</dbReference>
<feature type="binding site" evidence="10">
    <location>
        <position position="289"/>
    </location>
    <ligand>
        <name>thiamine diphosphate</name>
        <dbReference type="ChEBI" id="CHEBI:58937"/>
    </ligand>
</feature>
<comment type="similarity">
    <text evidence="2 10">Belongs to the transketolase family. DXPS subfamily.</text>
</comment>
<dbReference type="InterPro" id="IPR020826">
    <property type="entry name" value="Transketolase_BS"/>
</dbReference>
<dbReference type="GO" id="GO:0019288">
    <property type="term" value="P:isopentenyl diphosphate biosynthetic process, methylerythritol 4-phosphate pathway"/>
    <property type="evidence" value="ECO:0007669"/>
    <property type="project" value="TreeGrafter"/>
</dbReference>
<feature type="binding site" evidence="10">
    <location>
        <begin position="149"/>
        <end position="150"/>
    </location>
    <ligand>
        <name>thiamine diphosphate</name>
        <dbReference type="ChEBI" id="CHEBI:58937"/>
    </ligand>
</feature>
<dbReference type="PROSITE" id="PS00801">
    <property type="entry name" value="TRANSKETOLASE_1"/>
    <property type="match status" value="1"/>
</dbReference>
<dbReference type="eggNOG" id="COG1154">
    <property type="taxonomic scope" value="Bacteria"/>
</dbReference>
<keyword evidence="7 10" id="KW-0784">Thiamine biosynthesis</keyword>
<keyword evidence="13" id="KW-1185">Reference proteome</keyword>
<keyword evidence="6 10" id="KW-0460">Magnesium</keyword>
<dbReference type="PROSITE" id="PS00802">
    <property type="entry name" value="TRANSKETOLASE_2"/>
    <property type="match status" value="1"/>
</dbReference>
<accession>C7MMV8</accession>
<feature type="binding site" evidence="10">
    <location>
        <position position="148"/>
    </location>
    <ligand>
        <name>Mg(2+)</name>
        <dbReference type="ChEBI" id="CHEBI:18420"/>
    </ligand>
</feature>
<dbReference type="Pfam" id="PF02780">
    <property type="entry name" value="Transketolase_C"/>
    <property type="match status" value="1"/>
</dbReference>
<comment type="catalytic activity">
    <reaction evidence="10">
        <text>D-glyceraldehyde 3-phosphate + pyruvate + H(+) = 1-deoxy-D-xylulose 5-phosphate + CO2</text>
        <dbReference type="Rhea" id="RHEA:12605"/>
        <dbReference type="ChEBI" id="CHEBI:15361"/>
        <dbReference type="ChEBI" id="CHEBI:15378"/>
        <dbReference type="ChEBI" id="CHEBI:16526"/>
        <dbReference type="ChEBI" id="CHEBI:57792"/>
        <dbReference type="ChEBI" id="CHEBI:59776"/>
        <dbReference type="EC" id="2.2.1.7"/>
    </reaction>
</comment>
<feature type="domain" description="Transketolase-like pyrimidine-binding" evidence="11">
    <location>
        <begin position="320"/>
        <end position="485"/>
    </location>
</feature>
<comment type="cofactor">
    <cofactor evidence="10">
        <name>thiamine diphosphate</name>
        <dbReference type="ChEBI" id="CHEBI:58937"/>
    </cofactor>
    <text evidence="10">Binds 1 thiamine pyrophosphate per subunit.</text>
</comment>
<evidence type="ECO:0000256" key="2">
    <source>
        <dbReference type="ARBA" id="ARBA00011081"/>
    </source>
</evidence>
<dbReference type="PANTHER" id="PTHR43322">
    <property type="entry name" value="1-D-DEOXYXYLULOSE 5-PHOSPHATE SYNTHASE-RELATED"/>
    <property type="match status" value="1"/>
</dbReference>
<evidence type="ECO:0000313" key="13">
    <source>
        <dbReference type="Proteomes" id="UP000000954"/>
    </source>
</evidence>
<keyword evidence="9 10" id="KW-0414">Isoprene biosynthesis</keyword>
<evidence type="ECO:0000256" key="4">
    <source>
        <dbReference type="ARBA" id="ARBA00022679"/>
    </source>
</evidence>
<evidence type="ECO:0000256" key="9">
    <source>
        <dbReference type="ARBA" id="ARBA00023229"/>
    </source>
</evidence>
<dbReference type="PANTHER" id="PTHR43322:SF5">
    <property type="entry name" value="1-DEOXY-D-XYLULOSE-5-PHOSPHATE SYNTHASE, CHLOROPLASTIC"/>
    <property type="match status" value="1"/>
</dbReference>
<feature type="binding site" evidence="10">
    <location>
        <position position="371"/>
    </location>
    <ligand>
        <name>thiamine diphosphate</name>
        <dbReference type="ChEBI" id="CHEBI:58937"/>
    </ligand>
</feature>
<keyword evidence="4 10" id="KW-0808">Transferase</keyword>
<dbReference type="InterPro" id="IPR005475">
    <property type="entry name" value="Transketolase-like_Pyr-bd"/>
</dbReference>
<evidence type="ECO:0000256" key="1">
    <source>
        <dbReference type="ARBA" id="ARBA00004980"/>
    </source>
</evidence>
<dbReference type="InterPro" id="IPR033248">
    <property type="entry name" value="Transketolase_C"/>
</dbReference>
<comment type="pathway">
    <text evidence="1 10">Metabolic intermediate biosynthesis; 1-deoxy-D-xylulose 5-phosphate biosynthesis; 1-deoxy-D-xylulose 5-phosphate from D-glyceraldehyde 3-phosphate and pyruvate: step 1/1.</text>
</comment>
<gene>
    <name evidence="10" type="primary">dxs</name>
    <name evidence="12" type="ordered locus">Ccur_05270</name>
</gene>
<evidence type="ECO:0000256" key="8">
    <source>
        <dbReference type="ARBA" id="ARBA00023052"/>
    </source>
</evidence>
<protein>
    <recommendedName>
        <fullName evidence="10">1-deoxy-D-xylulose-5-phosphate synthase</fullName>
        <ecNumber evidence="10">2.2.1.7</ecNumber>
    </recommendedName>
    <alternativeName>
        <fullName evidence="10">1-deoxyxylulose-5-phosphate synthase</fullName>
        <shortName evidence="10">DXP synthase</shortName>
        <shortName evidence="10">DXPS</shortName>
    </alternativeName>
</protein>
<dbReference type="CDD" id="cd02007">
    <property type="entry name" value="TPP_DXS"/>
    <property type="match status" value="1"/>
</dbReference>
<evidence type="ECO:0000256" key="10">
    <source>
        <dbReference type="HAMAP-Rule" id="MF_00315"/>
    </source>
</evidence>
<dbReference type="SMART" id="SM00861">
    <property type="entry name" value="Transket_pyr"/>
    <property type="match status" value="1"/>
</dbReference>
<dbReference type="Gene3D" id="3.40.50.920">
    <property type="match status" value="1"/>
</dbReference>
<feature type="binding site" evidence="10">
    <location>
        <begin position="117"/>
        <end position="119"/>
    </location>
    <ligand>
        <name>thiamine diphosphate</name>
        <dbReference type="ChEBI" id="CHEBI:58937"/>
    </ligand>
</feature>
<dbReference type="InterPro" id="IPR005477">
    <property type="entry name" value="Dxylulose-5-P_synthase"/>
</dbReference>
<dbReference type="Pfam" id="PF13292">
    <property type="entry name" value="DXP_synthase_N"/>
    <property type="match status" value="1"/>
</dbReference>
<sequence length="629" mass="66687">MNHKRILDSIESPQDLKGMSVSDLTTLCNELRTEMVKVTSQNGGHLASSLGAVETIVALHSLLDCPDDKIVFDVGHQAYAHKLLTGRRSRFSTLRQLDGITGFPNPDESPYDVHPSGHASDSLSIAMGLAKARDLSGTSNKIVALVGDAALSGGMAFEALNHIGQEQTPMVIVLNDNGMSISRPIGALVRHLGNLRASSQYRHTRDALQEAMEDRGPLTQGLLDLGRNMKESMKQFVIPHAMVFEQLGITCTAPVDGHDVGLLREMFSVALAADAPVLVHVVTRKGAGYAPAEASPEKFHGISAFDIKTGLTKKKPATAPTYTSAFASALMAEAKVDPDIVAITAAMKSGTGLADFAATYPERFIDTGITEEHALGLASGLAAGGKKPVVAIYSTFLQRAIDQVIIDNALPHQHTVLAIDRAGLVGDDGPTHNGVFDIAYLRMIPHMKIMAPSNEVELASALHTALADTSGPVALRYPRGEAEGAINPNGPETWKPGQSLVRRVGDDVAILAFGRLVNEALGAADLLAKAGIEARVVDMRWCKPLDEEAIAQAATTRLIVTAEEGVIAGGAGEGVLGVLAQRNLACPSLLLGIPDRFVEQGKIPALFKRLGLDAAGMARRIEQALRDKS</sequence>
<comment type="cofactor">
    <cofactor evidence="10">
        <name>Mg(2+)</name>
        <dbReference type="ChEBI" id="CHEBI:18420"/>
    </cofactor>
    <text evidence="10">Binds 1 Mg(2+) ion per subunit.</text>
</comment>
<reference evidence="12 13" key="1">
    <citation type="journal article" date="2009" name="Stand. Genomic Sci.">
        <title>Complete genome sequence of Cryptobacterium curtum type strain (12-3).</title>
        <authorList>
            <person name="Mavrommatis K."/>
            <person name="Pukall R."/>
            <person name="Rohde C."/>
            <person name="Chen F."/>
            <person name="Sims D."/>
            <person name="Brettin T."/>
            <person name="Kuske C."/>
            <person name="Detter J.C."/>
            <person name="Han C."/>
            <person name="Lapidus A."/>
            <person name="Copeland A."/>
            <person name="Glavina Del Rio T."/>
            <person name="Nolan M."/>
            <person name="Lucas S."/>
            <person name="Tice H."/>
            <person name="Cheng J.F."/>
            <person name="Bruce D."/>
            <person name="Goodwin L."/>
            <person name="Pitluck S."/>
            <person name="Ovchinnikova G."/>
            <person name="Pati A."/>
            <person name="Ivanova N."/>
            <person name="Chen A."/>
            <person name="Palaniappan K."/>
            <person name="Chain P."/>
            <person name="D'haeseleer P."/>
            <person name="Goker M."/>
            <person name="Bristow J."/>
            <person name="Eisen J.A."/>
            <person name="Markowitz V."/>
            <person name="Hugenholtz P."/>
            <person name="Rohde M."/>
            <person name="Klenk H.P."/>
            <person name="Kyrpides N.C."/>
        </authorList>
    </citation>
    <scope>NUCLEOTIDE SEQUENCE [LARGE SCALE GENOMIC DNA]</scope>
    <source>
        <strain evidence="13">ATCC 700683 / DSM 15641 / 12-3</strain>
    </source>
</reference>
<name>C7MMV8_CRYCD</name>
<comment type="subunit">
    <text evidence="3 10">Homodimer.</text>
</comment>
<evidence type="ECO:0000256" key="3">
    <source>
        <dbReference type="ARBA" id="ARBA00011738"/>
    </source>
</evidence>
<dbReference type="SUPFAM" id="SSF52518">
    <property type="entry name" value="Thiamin diphosphate-binding fold (THDP-binding)"/>
    <property type="match status" value="2"/>
</dbReference>
<dbReference type="NCBIfam" id="NF003933">
    <property type="entry name" value="PRK05444.2-2"/>
    <property type="match status" value="1"/>
</dbReference>
<dbReference type="Pfam" id="PF02779">
    <property type="entry name" value="Transket_pyr"/>
    <property type="match status" value="1"/>
</dbReference>
<dbReference type="EC" id="2.2.1.7" evidence="10"/>
<keyword evidence="8 10" id="KW-0786">Thiamine pyrophosphate</keyword>
<comment type="function">
    <text evidence="10">Catalyzes the acyloin condensation reaction between C atoms 2 and 3 of pyruvate and glyceraldehyde 3-phosphate to yield 1-deoxy-D-xylulose-5-phosphate (DXP).</text>
</comment>
<keyword evidence="5 10" id="KW-0479">Metal-binding</keyword>
<dbReference type="STRING" id="469378.Ccur_05270"/>
<feature type="binding site" evidence="10">
    <location>
        <position position="76"/>
    </location>
    <ligand>
        <name>thiamine diphosphate</name>
        <dbReference type="ChEBI" id="CHEBI:58937"/>
    </ligand>
</feature>
<dbReference type="AlphaFoldDB" id="C7MMV8"/>
<dbReference type="InterPro" id="IPR009014">
    <property type="entry name" value="Transketo_C/PFOR_II"/>
</dbReference>
<evidence type="ECO:0000256" key="7">
    <source>
        <dbReference type="ARBA" id="ARBA00022977"/>
    </source>
</evidence>
<dbReference type="EMBL" id="CP001682">
    <property type="protein sequence ID" value="ACU94248.1"/>
    <property type="molecule type" value="Genomic_DNA"/>
</dbReference>
<evidence type="ECO:0000256" key="6">
    <source>
        <dbReference type="ARBA" id="ARBA00022842"/>
    </source>
</evidence>
<dbReference type="GO" id="GO:0005829">
    <property type="term" value="C:cytosol"/>
    <property type="evidence" value="ECO:0007669"/>
    <property type="project" value="TreeGrafter"/>
</dbReference>
<dbReference type="UniPathway" id="UPA00064">
    <property type="reaction ID" value="UER00091"/>
</dbReference>
<dbReference type="NCBIfam" id="TIGR00204">
    <property type="entry name" value="dxs"/>
    <property type="match status" value="1"/>
</dbReference>
<dbReference type="HAMAP" id="MF_00315">
    <property type="entry name" value="DXP_synth"/>
    <property type="match status" value="1"/>
</dbReference>
<dbReference type="Proteomes" id="UP000000954">
    <property type="component" value="Chromosome"/>
</dbReference>
<dbReference type="CDD" id="cd07033">
    <property type="entry name" value="TPP_PYR_DXS_TK_like"/>
    <property type="match status" value="1"/>
</dbReference>
<dbReference type="InterPro" id="IPR049557">
    <property type="entry name" value="Transketolase_CS"/>
</dbReference>
<dbReference type="SUPFAM" id="SSF52922">
    <property type="entry name" value="TK C-terminal domain-like"/>
    <property type="match status" value="1"/>
</dbReference>
<dbReference type="GO" id="GO:0000287">
    <property type="term" value="F:magnesium ion binding"/>
    <property type="evidence" value="ECO:0007669"/>
    <property type="project" value="UniProtKB-UniRule"/>
</dbReference>
<dbReference type="GO" id="GO:0016114">
    <property type="term" value="P:terpenoid biosynthetic process"/>
    <property type="evidence" value="ECO:0007669"/>
    <property type="project" value="UniProtKB-UniRule"/>
</dbReference>
<dbReference type="GO" id="GO:0030976">
    <property type="term" value="F:thiamine pyrophosphate binding"/>
    <property type="evidence" value="ECO:0007669"/>
    <property type="project" value="UniProtKB-UniRule"/>
</dbReference>
<evidence type="ECO:0000259" key="11">
    <source>
        <dbReference type="SMART" id="SM00861"/>
    </source>
</evidence>
<organism evidence="12 13">
    <name type="scientific">Cryptobacterium curtum (strain ATCC 700683 / DSM 15641 / CCUG 43107 / 12-3)</name>
    <dbReference type="NCBI Taxonomy" id="469378"/>
    <lineage>
        <taxon>Bacteria</taxon>
        <taxon>Bacillati</taxon>
        <taxon>Actinomycetota</taxon>
        <taxon>Coriobacteriia</taxon>
        <taxon>Eggerthellales</taxon>
        <taxon>Eggerthellaceae</taxon>
        <taxon>Cryptobacterium</taxon>
    </lineage>
</organism>
<dbReference type="Gene3D" id="3.40.50.970">
    <property type="match status" value="2"/>
</dbReference>
<proteinExistence type="inferred from homology"/>
<dbReference type="GO" id="GO:0009228">
    <property type="term" value="P:thiamine biosynthetic process"/>
    <property type="evidence" value="ECO:0007669"/>
    <property type="project" value="UniProtKB-UniRule"/>
</dbReference>